<dbReference type="Proteomes" id="UP001234297">
    <property type="component" value="Chromosome 6"/>
</dbReference>
<gene>
    <name evidence="1" type="ORF">MRB53_020475</name>
</gene>
<organism evidence="1 2">
    <name type="scientific">Persea americana</name>
    <name type="common">Avocado</name>
    <dbReference type="NCBI Taxonomy" id="3435"/>
    <lineage>
        <taxon>Eukaryota</taxon>
        <taxon>Viridiplantae</taxon>
        <taxon>Streptophyta</taxon>
        <taxon>Embryophyta</taxon>
        <taxon>Tracheophyta</taxon>
        <taxon>Spermatophyta</taxon>
        <taxon>Magnoliopsida</taxon>
        <taxon>Magnoliidae</taxon>
        <taxon>Laurales</taxon>
        <taxon>Lauraceae</taxon>
        <taxon>Persea</taxon>
    </lineage>
</organism>
<keyword evidence="2" id="KW-1185">Reference proteome</keyword>
<protein>
    <submittedName>
        <fullName evidence="1">Uncharacterized protein</fullName>
    </submittedName>
</protein>
<proteinExistence type="predicted"/>
<dbReference type="EMBL" id="CM056814">
    <property type="protein sequence ID" value="KAJ8627168.1"/>
    <property type="molecule type" value="Genomic_DNA"/>
</dbReference>
<comment type="caution">
    <text evidence="1">The sequence shown here is derived from an EMBL/GenBank/DDBJ whole genome shotgun (WGS) entry which is preliminary data.</text>
</comment>
<reference evidence="1 2" key="1">
    <citation type="journal article" date="2022" name="Hortic Res">
        <title>A haplotype resolved chromosomal level avocado genome allows analysis of novel avocado genes.</title>
        <authorList>
            <person name="Nath O."/>
            <person name="Fletcher S.J."/>
            <person name="Hayward A."/>
            <person name="Shaw L.M."/>
            <person name="Masouleh A.K."/>
            <person name="Furtado A."/>
            <person name="Henry R.J."/>
            <person name="Mitter N."/>
        </authorList>
    </citation>
    <scope>NUCLEOTIDE SEQUENCE [LARGE SCALE GENOMIC DNA]</scope>
    <source>
        <strain evidence="2">cv. Hass</strain>
    </source>
</reference>
<evidence type="ECO:0000313" key="1">
    <source>
        <dbReference type="EMBL" id="KAJ8627168.1"/>
    </source>
</evidence>
<accession>A0ACC2L1C6</accession>
<name>A0ACC2L1C6_PERAE</name>
<evidence type="ECO:0000313" key="2">
    <source>
        <dbReference type="Proteomes" id="UP001234297"/>
    </source>
</evidence>
<sequence length="177" mass="20537">MVKLLCSRGFLTFTAHFSTHPSFHLPRSYNSSTAFKSKMMESEHYKFGPYKIDPKEVFYSTGLSYAFVNLRPILPGHILLLMISLALGFDATINYAKLSALWSSLPRRLVIYGLLQKMLVVGLSIIMRLPLLHLQSKMDRRQDRQYLMFTFTSSQGKVATLRTMMRSTMLLMRRRWS</sequence>